<dbReference type="EMBL" id="JACYTO010000001">
    <property type="protein sequence ID" value="MBD8501574.1"/>
    <property type="molecule type" value="Genomic_DNA"/>
</dbReference>
<feature type="coiled-coil region" evidence="3">
    <location>
        <begin position="63"/>
        <end position="97"/>
    </location>
</feature>
<protein>
    <submittedName>
        <fullName evidence="5">Recombinase zinc beta ribbon domain-containing protein</fullName>
    </submittedName>
</protein>
<dbReference type="PANTHER" id="PTHR30461">
    <property type="entry name" value="DNA-INVERTASE FROM LAMBDOID PROPHAGE"/>
    <property type="match status" value="1"/>
</dbReference>
<gene>
    <name evidence="5" type="ORF">IFO67_01620</name>
</gene>
<keyword evidence="1" id="KW-0238">DNA-binding</keyword>
<evidence type="ECO:0000313" key="6">
    <source>
        <dbReference type="Proteomes" id="UP000603602"/>
    </source>
</evidence>
<evidence type="ECO:0000313" key="5">
    <source>
        <dbReference type="EMBL" id="MBD8501574.1"/>
    </source>
</evidence>
<evidence type="ECO:0000256" key="3">
    <source>
        <dbReference type="SAM" id="Coils"/>
    </source>
</evidence>
<name>A0ABR9B6N9_9RHOO</name>
<dbReference type="InterPro" id="IPR025827">
    <property type="entry name" value="Zn_ribbon_recom_dom"/>
</dbReference>
<evidence type="ECO:0000256" key="2">
    <source>
        <dbReference type="ARBA" id="ARBA00023172"/>
    </source>
</evidence>
<dbReference type="PANTHER" id="PTHR30461:SF2">
    <property type="entry name" value="SERINE RECOMBINASE PINE-RELATED"/>
    <property type="match status" value="1"/>
</dbReference>
<feature type="domain" description="Recombinase zinc beta ribbon" evidence="4">
    <location>
        <begin position="1"/>
        <end position="45"/>
    </location>
</feature>
<dbReference type="Pfam" id="PF13408">
    <property type="entry name" value="Zn_ribbon_recom"/>
    <property type="match status" value="1"/>
</dbReference>
<dbReference type="InterPro" id="IPR050639">
    <property type="entry name" value="SSR_resolvase"/>
</dbReference>
<reference evidence="6" key="1">
    <citation type="submission" date="2023-07" db="EMBL/GenBank/DDBJ databases">
        <title>Thauera sp. CAU 1555 isolated from sand of Yaerae Beach.</title>
        <authorList>
            <person name="Kim W."/>
        </authorList>
    </citation>
    <scope>NUCLEOTIDE SEQUENCE [LARGE SCALE GENOMIC DNA]</scope>
    <source>
        <strain evidence="6">CAU 1555</strain>
    </source>
</reference>
<evidence type="ECO:0000256" key="1">
    <source>
        <dbReference type="ARBA" id="ARBA00023125"/>
    </source>
</evidence>
<sequence>MTLVTGKSGRYRYYKCTTRQSKGNHACKSPNLPMEKLDELILAHLTERILAPERLHVLIAELRKRTQAAKDSESQTIKALERQLKGTEERLARLYDAIETGTIDLDETLKKRVQSLKAAKESALIELAGARRHYHMPAARILPSNIEAFSKAIRKRLQDGRPEFAKRYLQVLVDEIVINGNEAAIRGSYDRLALAVQKTKEGNLDQVPSFIGVWRARKDSNLLPPGS</sequence>
<comment type="caution">
    <text evidence="5">The sequence shown here is derived from an EMBL/GenBank/DDBJ whole genome shotgun (WGS) entry which is preliminary data.</text>
</comment>
<accession>A0ABR9B6N9</accession>
<proteinExistence type="predicted"/>
<organism evidence="5 6">
    <name type="scientific">Thauera sedimentorum</name>
    <dbReference type="NCBI Taxonomy" id="2767595"/>
    <lineage>
        <taxon>Bacteria</taxon>
        <taxon>Pseudomonadati</taxon>
        <taxon>Pseudomonadota</taxon>
        <taxon>Betaproteobacteria</taxon>
        <taxon>Rhodocyclales</taxon>
        <taxon>Zoogloeaceae</taxon>
        <taxon>Thauera</taxon>
    </lineage>
</organism>
<keyword evidence="3" id="KW-0175">Coiled coil</keyword>
<evidence type="ECO:0000259" key="4">
    <source>
        <dbReference type="Pfam" id="PF13408"/>
    </source>
</evidence>
<keyword evidence="6" id="KW-1185">Reference proteome</keyword>
<dbReference type="Proteomes" id="UP000603602">
    <property type="component" value="Unassembled WGS sequence"/>
</dbReference>
<keyword evidence="2" id="KW-0233">DNA recombination</keyword>